<gene>
    <name evidence="2" type="ORF">AVDCRST_MAG47-2024</name>
</gene>
<evidence type="ECO:0000256" key="1">
    <source>
        <dbReference type="SAM" id="MobiDB-lite"/>
    </source>
</evidence>
<accession>A0A6J4NB97</accession>
<sequence>MLGDRVHLNLRYTRFARRRHEHPHHCDRRARHRRHPAAGLPALTRAG</sequence>
<dbReference type="EMBL" id="CADCUK010000137">
    <property type="protein sequence ID" value="CAA9379381.1"/>
    <property type="molecule type" value="Genomic_DNA"/>
</dbReference>
<feature type="compositionally biased region" description="Basic residues" evidence="1">
    <location>
        <begin position="19"/>
        <end position="36"/>
    </location>
</feature>
<protein>
    <submittedName>
        <fullName evidence="2">Uncharacterized protein</fullName>
    </submittedName>
</protein>
<name>A0A6J4NB97_9ACTN</name>
<feature type="region of interest" description="Disordered" evidence="1">
    <location>
        <begin position="19"/>
        <end position="47"/>
    </location>
</feature>
<organism evidence="2">
    <name type="scientific">uncultured Nocardioidaceae bacterium</name>
    <dbReference type="NCBI Taxonomy" id="253824"/>
    <lineage>
        <taxon>Bacteria</taxon>
        <taxon>Bacillati</taxon>
        <taxon>Actinomycetota</taxon>
        <taxon>Actinomycetes</taxon>
        <taxon>Propionibacteriales</taxon>
        <taxon>Nocardioidaceae</taxon>
        <taxon>environmental samples</taxon>
    </lineage>
</organism>
<reference evidence="2" key="1">
    <citation type="submission" date="2020-02" db="EMBL/GenBank/DDBJ databases">
        <authorList>
            <person name="Meier V. D."/>
        </authorList>
    </citation>
    <scope>NUCLEOTIDE SEQUENCE</scope>
    <source>
        <strain evidence="2">AVDCRST_MAG47</strain>
    </source>
</reference>
<dbReference type="AlphaFoldDB" id="A0A6J4NB97"/>
<proteinExistence type="predicted"/>
<evidence type="ECO:0000313" key="2">
    <source>
        <dbReference type="EMBL" id="CAA9379381.1"/>
    </source>
</evidence>